<reference evidence="3" key="1">
    <citation type="submission" date="2016-11" db="EMBL/GenBank/DDBJ databases">
        <authorList>
            <person name="Varghese N."/>
            <person name="Submissions S."/>
        </authorList>
    </citation>
    <scope>NUCLEOTIDE SEQUENCE [LARGE SCALE GENOMIC DNA]</scope>
    <source>
        <strain evidence="3">DSM 12395</strain>
    </source>
</reference>
<sequence>MARKRIKNQPVLRNWAEVDAALREIAEKEIQIEEIEGEMNRQINGIKISAGLEAKPLQDRIDKLGKDVKEFVTEHKEELDGKTMTLNFGSVGFRLSTSVIIPKAKEKVAEIIKSLKIRRMTDCINVVETVNKEVLKKYGEEEIIKVGARLKKEDVFWYETAREKLKDMHQ</sequence>
<evidence type="ECO:0000256" key="1">
    <source>
        <dbReference type="SAM" id="Coils"/>
    </source>
</evidence>
<protein>
    <submittedName>
        <fullName evidence="2">Mu-like prophage host-nuclease inhibitor protein Gam</fullName>
    </submittedName>
</protein>
<dbReference type="Gene3D" id="1.20.5.170">
    <property type="match status" value="1"/>
</dbReference>
<dbReference type="Proteomes" id="UP000184148">
    <property type="component" value="Unassembled WGS sequence"/>
</dbReference>
<dbReference type="Pfam" id="PF07352">
    <property type="entry name" value="Phage_Mu_Gam"/>
    <property type="match status" value="1"/>
</dbReference>
<evidence type="ECO:0000313" key="2">
    <source>
        <dbReference type="EMBL" id="SHF45314.1"/>
    </source>
</evidence>
<dbReference type="GO" id="GO:0003690">
    <property type="term" value="F:double-stranded DNA binding"/>
    <property type="evidence" value="ECO:0007669"/>
    <property type="project" value="InterPro"/>
</dbReference>
<proteinExistence type="predicted"/>
<accession>A0A1M5BRX3</accession>
<dbReference type="STRING" id="1121429.SAMN02745133_02680"/>
<dbReference type="InterPro" id="IPR009951">
    <property type="entry name" value="Host-nuc_inhib_Gam"/>
</dbReference>
<dbReference type="OrthoDB" id="5322039at2"/>
<gene>
    <name evidence="2" type="ORF">SAMN02745133_02680</name>
</gene>
<dbReference type="EMBL" id="FQUY01000025">
    <property type="protein sequence ID" value="SHF45314.1"/>
    <property type="molecule type" value="Genomic_DNA"/>
</dbReference>
<dbReference type="GO" id="GO:0042262">
    <property type="term" value="P:DNA protection"/>
    <property type="evidence" value="ECO:0007669"/>
    <property type="project" value="InterPro"/>
</dbReference>
<organism evidence="2 3">
    <name type="scientific">Desulforamulus putei DSM 12395</name>
    <dbReference type="NCBI Taxonomy" id="1121429"/>
    <lineage>
        <taxon>Bacteria</taxon>
        <taxon>Bacillati</taxon>
        <taxon>Bacillota</taxon>
        <taxon>Clostridia</taxon>
        <taxon>Eubacteriales</taxon>
        <taxon>Peptococcaceae</taxon>
        <taxon>Desulforamulus</taxon>
    </lineage>
</organism>
<keyword evidence="3" id="KW-1185">Reference proteome</keyword>
<dbReference type="SUPFAM" id="SSF161266">
    <property type="entry name" value="Gam-like"/>
    <property type="match status" value="1"/>
</dbReference>
<evidence type="ECO:0000313" key="3">
    <source>
        <dbReference type="Proteomes" id="UP000184148"/>
    </source>
</evidence>
<name>A0A1M5BRX3_9FIRM</name>
<keyword evidence="1" id="KW-0175">Coiled coil</keyword>
<feature type="coiled-coil region" evidence="1">
    <location>
        <begin position="18"/>
        <end position="45"/>
    </location>
</feature>
<dbReference type="RefSeq" id="WP_073239884.1">
    <property type="nucleotide sequence ID" value="NZ_FQUY01000025.1"/>
</dbReference>
<dbReference type="AlphaFoldDB" id="A0A1M5BRX3"/>